<reference evidence="13 14" key="1">
    <citation type="submission" date="2024-08" db="EMBL/GenBank/DDBJ databases">
        <authorList>
            <person name="Cucini C."/>
            <person name="Frati F."/>
        </authorList>
    </citation>
    <scope>NUCLEOTIDE SEQUENCE [LARGE SCALE GENOMIC DNA]</scope>
</reference>
<name>A0ABP1RQP9_9HEXA</name>
<keyword evidence="6" id="KW-0805">Transcription regulation</keyword>
<sequence length="602" mass="67909">MHLSKKILKIEGGTRILHGKRNNHLKTGLKEQMGKRSRECDQCLKLFSSADALKRHLIVHTDERPFHCDKCSWTFKRRDLLARHIIRRHSQQQLEGDNTDPSIRIQSTCEGTIDSAGAGGDVPKGKSKRHRRLAVKCLCCKPTSTTTQHEHHQDNHPKSQTQKSEESAGTPKSQSKVGIHNCSQCGKGYSTKANLKRHFAIHTMLVKEETVDNNTSKEELNNTVSVSNAALSTSSSKRLDGGLYKCPDCGYGFTFKANMMRHYRVQHGKALETGGNQCGGDSHLSRKLKSSATGAAGLSLTTKRSEKSHPIRKKIRKSTRVKANECPECGKVFSSSKNAKRHMIVHMDERPFACEFCTGTFKRKDALASHLQSIHRMGNEVSVETSRVKVAPAKEFAFAAGNVKVLPNRVSKKKKTGSGLNNCPQCGLVLSSRRNLKIHFATHNDVRPFACRLCFWRFKRKDNLFKHLKCKHFKSEKAARKMVYSTFAKYGYNMRERGKRPASPVKVPVPVPPRRKYVPIPKPKPLVVKREVIVIVGDLKFCTPGLMLEPPKRTIQGCATYEEWFWEDYFKAVEDLILLAPLTKEEPEFDMTLAEYANLCCD</sequence>
<dbReference type="Pfam" id="PF00096">
    <property type="entry name" value="zf-C2H2"/>
    <property type="match status" value="4"/>
</dbReference>
<keyword evidence="8" id="KW-0804">Transcription</keyword>
<keyword evidence="4 10" id="KW-0863">Zinc-finger</keyword>
<feature type="compositionally biased region" description="Polar residues" evidence="11">
    <location>
        <begin position="170"/>
        <end position="179"/>
    </location>
</feature>
<feature type="domain" description="C2H2-type" evidence="12">
    <location>
        <begin position="352"/>
        <end position="380"/>
    </location>
</feature>
<dbReference type="Proteomes" id="UP001642540">
    <property type="component" value="Unassembled WGS sequence"/>
</dbReference>
<dbReference type="SUPFAM" id="SSF57667">
    <property type="entry name" value="beta-beta-alpha zinc fingers"/>
    <property type="match status" value="4"/>
</dbReference>
<evidence type="ECO:0000256" key="3">
    <source>
        <dbReference type="ARBA" id="ARBA00022737"/>
    </source>
</evidence>
<evidence type="ECO:0000256" key="10">
    <source>
        <dbReference type="PROSITE-ProRule" id="PRU00042"/>
    </source>
</evidence>
<dbReference type="InterPro" id="IPR050752">
    <property type="entry name" value="C2H2-ZF_domain"/>
</dbReference>
<feature type="domain" description="C2H2-type" evidence="12">
    <location>
        <begin position="421"/>
        <end position="448"/>
    </location>
</feature>
<dbReference type="PROSITE" id="PS50157">
    <property type="entry name" value="ZINC_FINGER_C2H2_2"/>
    <property type="match status" value="8"/>
</dbReference>
<evidence type="ECO:0000313" key="14">
    <source>
        <dbReference type="Proteomes" id="UP001642540"/>
    </source>
</evidence>
<dbReference type="PROSITE" id="PS00028">
    <property type="entry name" value="ZINC_FINGER_C2H2_1"/>
    <property type="match status" value="8"/>
</dbReference>
<evidence type="ECO:0000256" key="6">
    <source>
        <dbReference type="ARBA" id="ARBA00023015"/>
    </source>
</evidence>
<evidence type="ECO:0000256" key="11">
    <source>
        <dbReference type="SAM" id="MobiDB-lite"/>
    </source>
</evidence>
<evidence type="ECO:0000313" key="13">
    <source>
        <dbReference type="EMBL" id="CAL8133365.1"/>
    </source>
</evidence>
<feature type="domain" description="C2H2-type" evidence="12">
    <location>
        <begin position="449"/>
        <end position="477"/>
    </location>
</feature>
<comment type="subcellular location">
    <subcellularLocation>
        <location evidence="1">Nucleus</location>
    </subcellularLocation>
</comment>
<dbReference type="Gene3D" id="3.30.160.60">
    <property type="entry name" value="Classic Zinc Finger"/>
    <property type="match status" value="6"/>
</dbReference>
<accession>A0ABP1RQP9</accession>
<gene>
    <name evidence="13" type="ORF">ODALV1_LOCUS25036</name>
</gene>
<evidence type="ECO:0000256" key="8">
    <source>
        <dbReference type="ARBA" id="ARBA00023163"/>
    </source>
</evidence>
<evidence type="ECO:0000256" key="5">
    <source>
        <dbReference type="ARBA" id="ARBA00022833"/>
    </source>
</evidence>
<feature type="domain" description="C2H2-type" evidence="12">
    <location>
        <begin position="180"/>
        <end position="203"/>
    </location>
</feature>
<feature type="domain" description="C2H2-type" evidence="12">
    <location>
        <begin position="66"/>
        <end position="94"/>
    </location>
</feature>
<dbReference type="Pfam" id="PF13912">
    <property type="entry name" value="zf-C2H2_6"/>
    <property type="match status" value="1"/>
</dbReference>
<dbReference type="EMBL" id="CAXLJM020000099">
    <property type="protein sequence ID" value="CAL8133365.1"/>
    <property type="molecule type" value="Genomic_DNA"/>
</dbReference>
<feature type="compositionally biased region" description="Basic and acidic residues" evidence="11">
    <location>
        <begin position="148"/>
        <end position="157"/>
    </location>
</feature>
<evidence type="ECO:0000259" key="12">
    <source>
        <dbReference type="PROSITE" id="PS50157"/>
    </source>
</evidence>
<dbReference type="SMART" id="SM00355">
    <property type="entry name" value="ZnF_C2H2"/>
    <property type="match status" value="8"/>
</dbReference>
<dbReference type="InterPro" id="IPR036236">
    <property type="entry name" value="Znf_C2H2_sf"/>
</dbReference>
<evidence type="ECO:0000256" key="4">
    <source>
        <dbReference type="ARBA" id="ARBA00022771"/>
    </source>
</evidence>
<evidence type="ECO:0000256" key="9">
    <source>
        <dbReference type="ARBA" id="ARBA00023242"/>
    </source>
</evidence>
<keyword evidence="7" id="KW-0238">DNA-binding</keyword>
<feature type="domain" description="C2H2-type" evidence="12">
    <location>
        <begin position="244"/>
        <end position="267"/>
    </location>
</feature>
<keyword evidence="3" id="KW-0677">Repeat</keyword>
<comment type="caution">
    <text evidence="13">The sequence shown here is derived from an EMBL/GenBank/DDBJ whole genome shotgun (WGS) entry which is preliminary data.</text>
</comment>
<keyword evidence="14" id="KW-1185">Reference proteome</keyword>
<feature type="domain" description="C2H2-type" evidence="12">
    <location>
        <begin position="324"/>
        <end position="351"/>
    </location>
</feature>
<dbReference type="InterPro" id="IPR013087">
    <property type="entry name" value="Znf_C2H2_type"/>
</dbReference>
<evidence type="ECO:0000256" key="1">
    <source>
        <dbReference type="ARBA" id="ARBA00004123"/>
    </source>
</evidence>
<keyword evidence="2" id="KW-0479">Metal-binding</keyword>
<keyword evidence="5" id="KW-0862">Zinc</keyword>
<feature type="region of interest" description="Disordered" evidence="11">
    <location>
        <begin position="291"/>
        <end position="316"/>
    </location>
</feature>
<keyword evidence="9" id="KW-0539">Nucleus</keyword>
<proteinExistence type="predicted"/>
<feature type="domain" description="C2H2-type" evidence="12">
    <location>
        <begin position="38"/>
        <end position="65"/>
    </location>
</feature>
<evidence type="ECO:0000256" key="2">
    <source>
        <dbReference type="ARBA" id="ARBA00022723"/>
    </source>
</evidence>
<protein>
    <recommendedName>
        <fullName evidence="12">C2H2-type domain-containing protein</fullName>
    </recommendedName>
</protein>
<dbReference type="PANTHER" id="PTHR24384:SF189">
    <property type="entry name" value="C2H2-TYPE DOMAIN-CONTAINING PROTEIN-RELATED"/>
    <property type="match status" value="1"/>
</dbReference>
<organism evidence="13 14">
    <name type="scientific">Orchesella dallaii</name>
    <dbReference type="NCBI Taxonomy" id="48710"/>
    <lineage>
        <taxon>Eukaryota</taxon>
        <taxon>Metazoa</taxon>
        <taxon>Ecdysozoa</taxon>
        <taxon>Arthropoda</taxon>
        <taxon>Hexapoda</taxon>
        <taxon>Collembola</taxon>
        <taxon>Entomobryomorpha</taxon>
        <taxon>Entomobryoidea</taxon>
        <taxon>Orchesellidae</taxon>
        <taxon>Orchesellinae</taxon>
        <taxon>Orchesella</taxon>
    </lineage>
</organism>
<evidence type="ECO:0000256" key="7">
    <source>
        <dbReference type="ARBA" id="ARBA00023125"/>
    </source>
</evidence>
<feature type="region of interest" description="Disordered" evidence="11">
    <location>
        <begin position="145"/>
        <end position="179"/>
    </location>
</feature>
<dbReference type="PANTHER" id="PTHR24384">
    <property type="entry name" value="FINGER PUTATIVE TRANSCRIPTION FACTOR FAMILY-RELATED"/>
    <property type="match status" value="1"/>
</dbReference>